<reference evidence="2 3" key="1">
    <citation type="journal article" date="2018" name="Arch. Microbiol.">
        <title>Hymenobacter segetis sp. nov., isolated from soil.</title>
        <authorList>
            <person name="Ten L.N."/>
            <person name="Lim S.J."/>
            <person name="Kim B.O."/>
            <person name="Kang I.K."/>
            <person name="Jung H.Y."/>
        </authorList>
    </citation>
    <scope>NUCLEOTIDE SEQUENCE [LARGE SCALE GENOMIC DNA]</scope>
    <source>
        <strain evidence="2 3">S7-3-11</strain>
    </source>
</reference>
<dbReference type="NCBIfam" id="TIGR04183">
    <property type="entry name" value="Por_Secre_tail"/>
    <property type="match status" value="1"/>
</dbReference>
<keyword evidence="1" id="KW-0732">Signal</keyword>
<dbReference type="Gene3D" id="2.80.10.50">
    <property type="match status" value="6"/>
</dbReference>
<proteinExistence type="predicted"/>
<dbReference type="SUPFAM" id="SSF63829">
    <property type="entry name" value="Calcium-dependent phosphotriesterase"/>
    <property type="match status" value="2"/>
</dbReference>
<evidence type="ECO:0000313" key="3">
    <source>
        <dbReference type="Proteomes" id="UP001479606"/>
    </source>
</evidence>
<dbReference type="Pfam" id="PF17164">
    <property type="entry name" value="DUF5122"/>
    <property type="match status" value="14"/>
</dbReference>
<feature type="chain" id="PRO_5045845776" evidence="1">
    <location>
        <begin position="23"/>
        <end position="826"/>
    </location>
</feature>
<dbReference type="InterPro" id="IPR013431">
    <property type="entry name" value="Delta_60_rpt"/>
</dbReference>
<dbReference type="EMBL" id="JBCEVZ010000099">
    <property type="protein sequence ID" value="MEL5996814.1"/>
    <property type="molecule type" value="Genomic_DNA"/>
</dbReference>
<dbReference type="InterPro" id="IPR026444">
    <property type="entry name" value="Secre_tail"/>
</dbReference>
<feature type="signal peptide" evidence="1">
    <location>
        <begin position="1"/>
        <end position="22"/>
    </location>
</feature>
<accession>A0ABU9M3T5</accession>
<name>A0ABU9M3T5_9BACT</name>
<keyword evidence="3" id="KW-1185">Reference proteome</keyword>
<sequence length="826" mass="85276">MKKNLLVAIILLVGGGSSQPLAAQSLDLGFTPASIYSPGTVYSALEQPDGKRVVVGGFSRINSVATSFLTRLNPNGTQDAAFQQNVGTTSQMFRVVRQSNGQLLLTGFGSPVTAGGITRNGLLRLNADGTADASLNPGTGPQINGAAGGIDYMLPLPNGQLLVVGYFDHFNGATTNYIARLNATGTVDATFNAGTGANDEILTVVPLANGKFLIGGFFTAYNGVTCNGLARLNADGSFDSTFDAHLSQYDAAYNLAVQADGRILASGYLSPLGGAANGLMRLLPDGGIDNSFTPPTELQVPYSVYSFYGDAIVLQPDGKILVSSTPSSSGVTRLNTNGTVDATFQTSTVPNTQPYSLTLLASGGVMVGGSFNSFSGVIDQPLVQLTSTGALDTSFQPLIQSPGVITSIVRQADGKLLVGGGFNEINGQTVRRLARFNPNGSLDGSFALSAPIVSPVTRLALQPDGRVLVATFAAVQRYQATGSLDNSFSAPSVAGRSISQMLLQPDGRVLVGSNNASTLNNSLWRLMTDGSADASFVPTLSSGRLAYLQSLALQPDGKLLIAGNYTPTSGTSYRTVLRLGSTGAQDASFVQTPITTIAVNSGLNDMAVQADGKVVVGGLFSAVGGTSRSSLARLNSDGTHDTGFTPPAFSGTAYKLLVQPNNRILVGGSFTGTGLPANLGRLLPTGAADATFAATAVPNSTVRALLVQPDGTLMVGGSFTTINGQPAMALARLTASNVLHVQAPQAVADHTEAWPVPAHTTLTVAPDASAHPEALDLLDVLGRTVRHQSFNGIAPANMAIENLPAGNYVLRVTYAEGLVTRRVQVQ</sequence>
<gene>
    <name evidence="2" type="ORF">AAFH49_21570</name>
</gene>
<dbReference type="RefSeq" id="WP_342301465.1">
    <property type="nucleotide sequence ID" value="NZ_JBCEVZ010000099.1"/>
</dbReference>
<dbReference type="Proteomes" id="UP001479606">
    <property type="component" value="Unassembled WGS sequence"/>
</dbReference>
<dbReference type="SUPFAM" id="SSF101898">
    <property type="entry name" value="NHL repeat"/>
    <property type="match status" value="1"/>
</dbReference>
<evidence type="ECO:0000313" key="2">
    <source>
        <dbReference type="EMBL" id="MEL5996814.1"/>
    </source>
</evidence>
<evidence type="ECO:0000256" key="1">
    <source>
        <dbReference type="SAM" id="SignalP"/>
    </source>
</evidence>
<organism evidence="2 3">
    <name type="scientific">Hymenobacter segetis</name>
    <dbReference type="NCBI Taxonomy" id="2025509"/>
    <lineage>
        <taxon>Bacteria</taxon>
        <taxon>Pseudomonadati</taxon>
        <taxon>Bacteroidota</taxon>
        <taxon>Cytophagia</taxon>
        <taxon>Cytophagales</taxon>
        <taxon>Hymenobacteraceae</taxon>
        <taxon>Hymenobacter</taxon>
    </lineage>
</organism>
<protein>
    <submittedName>
        <fullName evidence="2">T9SS type A sorting domain-containing protein</fullName>
    </submittedName>
</protein>
<comment type="caution">
    <text evidence="2">The sequence shown here is derived from an EMBL/GenBank/DDBJ whole genome shotgun (WGS) entry which is preliminary data.</text>
</comment>
<dbReference type="NCBIfam" id="TIGR02608">
    <property type="entry name" value="delta_60_rpt"/>
    <property type="match status" value="14"/>
</dbReference>